<dbReference type="Pfam" id="PF07728">
    <property type="entry name" value="AAA_5"/>
    <property type="match status" value="1"/>
</dbReference>
<reference evidence="2 3" key="1">
    <citation type="submission" date="2020-08" db="EMBL/GenBank/DDBJ databases">
        <title>Genome public.</title>
        <authorList>
            <person name="Liu C."/>
            <person name="Sun Q."/>
        </authorList>
    </citation>
    <scope>NUCLEOTIDE SEQUENCE [LARGE SCALE GENOMIC DNA]</scope>
    <source>
        <strain evidence="2 3">BX1</strain>
    </source>
</reference>
<comment type="caution">
    <text evidence="2">The sequence shown here is derived from an EMBL/GenBank/DDBJ whole genome shotgun (WGS) entry which is preliminary data.</text>
</comment>
<feature type="domain" description="ATPase dynein-related AAA" evidence="1">
    <location>
        <begin position="470"/>
        <end position="619"/>
    </location>
</feature>
<dbReference type="RefSeq" id="WP_262398954.1">
    <property type="nucleotide sequence ID" value="NZ_JACRTB010000003.1"/>
</dbReference>
<sequence>METKAYLSWVDFYMELADKLLAYKNNRKTLIDKVKAIYTAINMRLPKLEKDNKIVDIDPFTIFGLFNKGITNANRISILRGFAQEFSVKAQVPDSFDGIPVLNNMAATFYCFIGDRQENDIENLWQVFVSALEYANTHSDSSKKTFVAAYDVASQQKGVKWNLTMALYWIRPYEYINLDSRNRWYICNPENMPVDYIESIGAFETVPTGAEYLAIVDKSRAVLEKGNYRYKNFPELSYYAWVISEQVNEENRAAAVENTRVNAGEAIGDKDVHTVHYWIYSPGYGSAMWDKFYEDGVMAIAREHIGDLRQFASRKEMQDRMMECGGDTGTRSYKNASLETWQFVHELKPGDVIFAKSGKRTIIGRGIVTSDYYYDDSYSDEYRNLRKVNWTHKGEWEHPGNAITKVLTDVTSYTDYVEEISALFEDEVSGDVEEVKIEYPIYTAEDFLSEVYMSRSNYDILSNLLINKKNIIMQGAPGVGKTFAAKRLAYSMMGVKDPSRVMMVQFHQSYSYEDFIMGFRPASTSFELKKGPFYSFCKKAELDLENDYYFIIDEINRGNLSKIFGELFMLIENDKRGVSLQLLYSDEKFSVPENVYIIGMMNTADRSLAMLDYALRRRFAFFEFSPALETDGFRQYRQGKDNKKFDSLIATIEKLNIAIENDETLGRGFRIGHSYFCTDKPIDDMWLNAVVTYEIVPLLNEYWFDEPSKVRDWEYALREAIR</sequence>
<name>A0ABR7NG03_9FIRM</name>
<proteinExistence type="predicted"/>
<dbReference type="PANTHER" id="PTHR37291">
    <property type="entry name" value="5-METHYLCYTOSINE-SPECIFIC RESTRICTION ENZYME B"/>
    <property type="match status" value="1"/>
</dbReference>
<dbReference type="EMBL" id="JACRTB010000003">
    <property type="protein sequence ID" value="MBC8575310.1"/>
    <property type="molecule type" value="Genomic_DNA"/>
</dbReference>
<dbReference type="SUPFAM" id="SSF52540">
    <property type="entry name" value="P-loop containing nucleoside triphosphate hydrolases"/>
    <property type="match status" value="1"/>
</dbReference>
<dbReference type="PANTHER" id="PTHR37291:SF1">
    <property type="entry name" value="TYPE IV METHYL-DIRECTED RESTRICTION ENZYME ECOKMCRB SUBUNIT"/>
    <property type="match status" value="1"/>
</dbReference>
<dbReference type="InterPro" id="IPR027417">
    <property type="entry name" value="P-loop_NTPase"/>
</dbReference>
<dbReference type="Proteomes" id="UP000658131">
    <property type="component" value="Unassembled WGS sequence"/>
</dbReference>
<keyword evidence="3" id="KW-1185">Reference proteome</keyword>
<accession>A0ABR7NG03</accession>
<dbReference type="Gene3D" id="3.40.50.300">
    <property type="entry name" value="P-loop containing nucleotide triphosphate hydrolases"/>
    <property type="match status" value="1"/>
</dbReference>
<evidence type="ECO:0000313" key="2">
    <source>
        <dbReference type="EMBL" id="MBC8575310.1"/>
    </source>
</evidence>
<dbReference type="CDD" id="cd00009">
    <property type="entry name" value="AAA"/>
    <property type="match status" value="1"/>
</dbReference>
<dbReference type="InterPro" id="IPR052934">
    <property type="entry name" value="Methyl-DNA_Rec/Restrict_Enz"/>
</dbReference>
<protein>
    <submittedName>
        <fullName evidence="2">AAA family ATPase</fullName>
    </submittedName>
</protein>
<organism evidence="2 3">
    <name type="scientific">Yanshouia hominis</name>
    <dbReference type="NCBI Taxonomy" id="2763673"/>
    <lineage>
        <taxon>Bacteria</taxon>
        <taxon>Bacillati</taxon>
        <taxon>Bacillota</taxon>
        <taxon>Clostridia</taxon>
        <taxon>Eubacteriales</taxon>
        <taxon>Oscillospiraceae</taxon>
        <taxon>Yanshouia</taxon>
    </lineage>
</organism>
<evidence type="ECO:0000313" key="3">
    <source>
        <dbReference type="Proteomes" id="UP000658131"/>
    </source>
</evidence>
<dbReference type="InterPro" id="IPR011704">
    <property type="entry name" value="ATPase_dyneun-rel_AAA"/>
</dbReference>
<evidence type="ECO:0000259" key="1">
    <source>
        <dbReference type="Pfam" id="PF07728"/>
    </source>
</evidence>
<gene>
    <name evidence="2" type="ORF">H8717_02635</name>
</gene>